<feature type="compositionally biased region" description="Low complexity" evidence="1">
    <location>
        <begin position="300"/>
        <end position="323"/>
    </location>
</feature>
<dbReference type="Proteomes" id="UP001497744">
    <property type="component" value="Unassembled WGS sequence"/>
</dbReference>
<organism evidence="3 4">
    <name type="scientific">Babesia caballi</name>
    <dbReference type="NCBI Taxonomy" id="5871"/>
    <lineage>
        <taxon>Eukaryota</taxon>
        <taxon>Sar</taxon>
        <taxon>Alveolata</taxon>
        <taxon>Apicomplexa</taxon>
        <taxon>Aconoidasida</taxon>
        <taxon>Piroplasmida</taxon>
        <taxon>Babesiidae</taxon>
        <taxon>Babesia</taxon>
    </lineage>
</organism>
<proteinExistence type="predicted"/>
<keyword evidence="4" id="KW-1185">Reference proteome</keyword>
<comment type="caution">
    <text evidence="3">The sequence shown here is derived from an EMBL/GenBank/DDBJ whole genome shotgun (WGS) entry which is preliminary data.</text>
</comment>
<keyword evidence="2" id="KW-0812">Transmembrane</keyword>
<keyword evidence="2" id="KW-1133">Transmembrane helix</keyword>
<accession>A0AAV4LVR4</accession>
<sequence length="359" mass="38638">MSEKKSLTTPPTNLKEAIDWLALVGGGFGGRGWQTGKSITLGNALAALKDFSGPKEKALKNVDIGGSIYRLAQGLGSAFLGYASQGTVFFSDSKGIISNTGNYTPTYQANPWNGSDDADKMALIFLGSAYVAYYFVTFLYWHCKSGIKGDWIGYSLNQDSNGQWLGQFMKAMGFTLSQLQNKLGKEVAQILDSSGHYAFDELENISNTHLTYSIFLTTLKQKASIQPLNSPLTACYTLAKEYFSLQSENKEVAEAMRKIRSEFESVSTKRYSESNIYEVLKQNIDTFLSKVTTFTPSTIATPSPQQPPSGSSTTSPSQSSSAGPVAGTLTTFGLGGAAAAYVFNLGGTKTLVNGLLRVG</sequence>
<dbReference type="EMBL" id="BPLF01000003">
    <property type="protein sequence ID" value="GIX63936.1"/>
    <property type="molecule type" value="Genomic_DNA"/>
</dbReference>
<evidence type="ECO:0000313" key="3">
    <source>
        <dbReference type="EMBL" id="GIX63936.1"/>
    </source>
</evidence>
<gene>
    <name evidence="3" type="ORF">BcabD6B2_33710</name>
</gene>
<evidence type="ECO:0000256" key="2">
    <source>
        <dbReference type="SAM" id="Phobius"/>
    </source>
</evidence>
<feature type="region of interest" description="Disordered" evidence="1">
    <location>
        <begin position="298"/>
        <end position="323"/>
    </location>
</feature>
<dbReference type="GeneID" id="94195417"/>
<protein>
    <submittedName>
        <fullName evidence="3">Variant erythrocyte surface antigen-1 family protein</fullName>
    </submittedName>
</protein>
<dbReference type="AlphaFoldDB" id="A0AAV4LVR4"/>
<evidence type="ECO:0000256" key="1">
    <source>
        <dbReference type="SAM" id="MobiDB-lite"/>
    </source>
</evidence>
<dbReference type="RefSeq" id="XP_067716005.1">
    <property type="nucleotide sequence ID" value="XM_067859904.1"/>
</dbReference>
<evidence type="ECO:0000313" key="4">
    <source>
        <dbReference type="Proteomes" id="UP001497744"/>
    </source>
</evidence>
<feature type="transmembrane region" description="Helical" evidence="2">
    <location>
        <begin position="122"/>
        <end position="141"/>
    </location>
</feature>
<keyword evidence="2" id="KW-0472">Membrane</keyword>
<reference evidence="3 4" key="1">
    <citation type="submission" date="2021-06" db="EMBL/GenBank/DDBJ databases">
        <title>Genome sequence of Babesia caballi.</title>
        <authorList>
            <person name="Yamagishi J."/>
            <person name="Kidaka T."/>
            <person name="Ochi A."/>
        </authorList>
    </citation>
    <scope>NUCLEOTIDE SEQUENCE [LARGE SCALE GENOMIC DNA]</scope>
    <source>
        <strain evidence="3">USDA-D6B2</strain>
    </source>
</reference>
<name>A0AAV4LVR4_BABCB</name>